<keyword evidence="3" id="KW-1185">Reference proteome</keyword>
<gene>
    <name evidence="2" type="ORF">MANY_44990</name>
</gene>
<dbReference type="Gene3D" id="3.10.180.10">
    <property type="entry name" value="2,3-Dihydroxybiphenyl 1,2-Dioxygenase, domain 1"/>
    <property type="match status" value="1"/>
</dbReference>
<dbReference type="InterPro" id="IPR041581">
    <property type="entry name" value="Glyoxalase_6"/>
</dbReference>
<dbReference type="RefSeq" id="WP_163806202.1">
    <property type="nucleotide sequence ID" value="NZ_AP022620.1"/>
</dbReference>
<accession>A0A6N4WGW8</accession>
<sequence>MSIEHVLAVVPVRDIHRSAQWYAQLLGRPADNNPMPTLVEWQARPGAWVQVFSDPARAGSGLLNFAVDDLDSHLVELRDRGLQPGDVIEADKGVRLSKLTDPDGNEVTVIGSFRVRY</sequence>
<feature type="domain" description="Glyoxalase-like" evidence="1">
    <location>
        <begin position="9"/>
        <end position="110"/>
    </location>
</feature>
<reference evidence="2 3" key="1">
    <citation type="journal article" date="2019" name="Emerg. Microbes Infect.">
        <title>Comprehensive subspecies identification of 175 nontuberculous mycobacteria species based on 7547 genomic profiles.</title>
        <authorList>
            <person name="Matsumoto Y."/>
            <person name="Kinjo T."/>
            <person name="Motooka D."/>
            <person name="Nabeya D."/>
            <person name="Jung N."/>
            <person name="Uechi K."/>
            <person name="Horii T."/>
            <person name="Iida T."/>
            <person name="Fujita J."/>
            <person name="Nakamura S."/>
        </authorList>
    </citation>
    <scope>NUCLEOTIDE SEQUENCE [LARGE SCALE GENOMIC DNA]</scope>
    <source>
        <strain evidence="2 3">JCM 30275</strain>
    </source>
</reference>
<evidence type="ECO:0000313" key="2">
    <source>
        <dbReference type="EMBL" id="BBZ79162.1"/>
    </source>
</evidence>
<protein>
    <submittedName>
        <fullName evidence="2">Glyoxalase</fullName>
    </submittedName>
</protein>
<dbReference type="AlphaFoldDB" id="A0A6N4WGW8"/>
<dbReference type="EMBL" id="AP022620">
    <property type="protein sequence ID" value="BBZ79162.1"/>
    <property type="molecule type" value="Genomic_DNA"/>
</dbReference>
<evidence type="ECO:0000313" key="3">
    <source>
        <dbReference type="Proteomes" id="UP000467249"/>
    </source>
</evidence>
<proteinExistence type="predicted"/>
<dbReference type="Pfam" id="PF18029">
    <property type="entry name" value="Glyoxalase_6"/>
    <property type="match status" value="1"/>
</dbReference>
<dbReference type="KEGG" id="many:MANY_44990"/>
<dbReference type="Proteomes" id="UP000467249">
    <property type="component" value="Chromosome"/>
</dbReference>
<dbReference type="CDD" id="cd06587">
    <property type="entry name" value="VOC"/>
    <property type="match status" value="1"/>
</dbReference>
<organism evidence="2 3">
    <name type="scientific">Mycolicibacterium anyangense</name>
    <dbReference type="NCBI Taxonomy" id="1431246"/>
    <lineage>
        <taxon>Bacteria</taxon>
        <taxon>Bacillati</taxon>
        <taxon>Actinomycetota</taxon>
        <taxon>Actinomycetes</taxon>
        <taxon>Mycobacteriales</taxon>
        <taxon>Mycobacteriaceae</taxon>
        <taxon>Mycolicibacterium</taxon>
    </lineage>
</organism>
<dbReference type="InterPro" id="IPR029068">
    <property type="entry name" value="Glyas_Bleomycin-R_OHBP_Dase"/>
</dbReference>
<dbReference type="SUPFAM" id="SSF54593">
    <property type="entry name" value="Glyoxalase/Bleomycin resistance protein/Dihydroxybiphenyl dioxygenase"/>
    <property type="match status" value="1"/>
</dbReference>
<evidence type="ECO:0000259" key="1">
    <source>
        <dbReference type="Pfam" id="PF18029"/>
    </source>
</evidence>
<name>A0A6N4WGW8_9MYCO</name>